<dbReference type="Proteomes" id="UP000539538">
    <property type="component" value="Unassembled WGS sequence"/>
</dbReference>
<organism evidence="2 3">
    <name type="scientific">Aminobacter niigataensis</name>
    <dbReference type="NCBI Taxonomy" id="83265"/>
    <lineage>
        <taxon>Bacteria</taxon>
        <taxon>Pseudomonadati</taxon>
        <taxon>Pseudomonadota</taxon>
        <taxon>Alphaproteobacteria</taxon>
        <taxon>Hyphomicrobiales</taxon>
        <taxon>Phyllobacteriaceae</taxon>
        <taxon>Aminobacter</taxon>
    </lineage>
</organism>
<evidence type="ECO:0000313" key="3">
    <source>
        <dbReference type="Proteomes" id="UP000539538"/>
    </source>
</evidence>
<proteinExistence type="predicted"/>
<accession>A0ABR6L865</accession>
<dbReference type="EMBL" id="JACHOT010000009">
    <property type="protein sequence ID" value="MBB4652997.1"/>
    <property type="molecule type" value="Genomic_DNA"/>
</dbReference>
<keyword evidence="3" id="KW-1185">Reference proteome</keyword>
<evidence type="ECO:0000313" key="2">
    <source>
        <dbReference type="EMBL" id="MBB4652997.1"/>
    </source>
</evidence>
<dbReference type="RefSeq" id="WP_183264395.1">
    <property type="nucleotide sequence ID" value="NZ_BAAAVZ010000026.1"/>
</dbReference>
<feature type="compositionally biased region" description="Basic and acidic residues" evidence="1">
    <location>
        <begin position="81"/>
        <end position="109"/>
    </location>
</feature>
<reference evidence="2 3" key="1">
    <citation type="submission" date="2020-08" db="EMBL/GenBank/DDBJ databases">
        <title>Genomic Encyclopedia of Type Strains, Phase IV (KMG-IV): sequencing the most valuable type-strain genomes for metagenomic binning, comparative biology and taxonomic classification.</title>
        <authorList>
            <person name="Goeker M."/>
        </authorList>
    </citation>
    <scope>NUCLEOTIDE SEQUENCE [LARGE SCALE GENOMIC DNA]</scope>
    <source>
        <strain evidence="2 3">DSM 7050</strain>
    </source>
</reference>
<evidence type="ECO:0000256" key="1">
    <source>
        <dbReference type="SAM" id="MobiDB-lite"/>
    </source>
</evidence>
<gene>
    <name evidence="2" type="ORF">GGQ99_004781</name>
</gene>
<sequence length="177" mass="18508">MTTTNLSSIEIAKLSAVITGGGYRRSNTKDAAVGRFLNIANGAKIGIDDATAVLAAADFEAASEALKALVAPATKPAKGKKAAEPKAAKAPKAPKERGKRAQADADAKAGKIPTAPDFSAETHKAHRKRLAEVVALVEARNLKALRALKLERHTSSRKAIARYHELAVWALSAPAAK</sequence>
<protein>
    <submittedName>
        <fullName evidence="2">Uncharacterized protein</fullName>
    </submittedName>
</protein>
<name>A0ABR6L865_9HYPH</name>
<comment type="caution">
    <text evidence="2">The sequence shown here is derived from an EMBL/GenBank/DDBJ whole genome shotgun (WGS) entry which is preliminary data.</text>
</comment>
<feature type="region of interest" description="Disordered" evidence="1">
    <location>
        <begin position="73"/>
        <end position="123"/>
    </location>
</feature>